<evidence type="ECO:0000259" key="1">
    <source>
        <dbReference type="Pfam" id="PF22922"/>
    </source>
</evidence>
<dbReference type="InterPro" id="IPR055081">
    <property type="entry name" value="NLP1-9_GAF"/>
</dbReference>
<dbReference type="InterPro" id="IPR045012">
    <property type="entry name" value="NLP"/>
</dbReference>
<evidence type="ECO:0000313" key="2">
    <source>
        <dbReference type="EMBL" id="KAK8525974.1"/>
    </source>
</evidence>
<organism evidence="2 3">
    <name type="scientific">Hibiscus sabdariffa</name>
    <name type="common">roselle</name>
    <dbReference type="NCBI Taxonomy" id="183260"/>
    <lineage>
        <taxon>Eukaryota</taxon>
        <taxon>Viridiplantae</taxon>
        <taxon>Streptophyta</taxon>
        <taxon>Embryophyta</taxon>
        <taxon>Tracheophyta</taxon>
        <taxon>Spermatophyta</taxon>
        <taxon>Magnoliopsida</taxon>
        <taxon>eudicotyledons</taxon>
        <taxon>Gunneridae</taxon>
        <taxon>Pentapetalae</taxon>
        <taxon>rosids</taxon>
        <taxon>malvids</taxon>
        <taxon>Malvales</taxon>
        <taxon>Malvaceae</taxon>
        <taxon>Malvoideae</taxon>
        <taxon>Hibiscus</taxon>
    </lineage>
</organism>
<dbReference type="Proteomes" id="UP001472677">
    <property type="component" value="Unassembled WGS sequence"/>
</dbReference>
<sequence>MRARFFYHVKAVDLRSSHGFVLPSVEAHNELYQAALPDIAEVLRSVCKRFKLPLALTWAPCLNQGKSGCLETRDCTTRITHRRLVKTSKDGRRLSIHDYVLMKTSAKEKEDEREV</sequence>
<dbReference type="PANTHER" id="PTHR32002:SF46">
    <property type="entry name" value="PROTEIN NLP2"/>
    <property type="match status" value="1"/>
</dbReference>
<keyword evidence="3" id="KW-1185">Reference proteome</keyword>
<dbReference type="EMBL" id="JBBPBM010000039">
    <property type="protein sequence ID" value="KAK8525974.1"/>
    <property type="molecule type" value="Genomic_DNA"/>
</dbReference>
<feature type="domain" description="NLP1-9 GAF" evidence="1">
    <location>
        <begin position="27"/>
        <end position="76"/>
    </location>
</feature>
<comment type="caution">
    <text evidence="2">The sequence shown here is derived from an EMBL/GenBank/DDBJ whole genome shotgun (WGS) entry which is preliminary data.</text>
</comment>
<gene>
    <name evidence="2" type="ORF">V6N12_020456</name>
</gene>
<protein>
    <recommendedName>
        <fullName evidence="1">NLP1-9 GAF domain-containing protein</fullName>
    </recommendedName>
</protein>
<evidence type="ECO:0000313" key="3">
    <source>
        <dbReference type="Proteomes" id="UP001472677"/>
    </source>
</evidence>
<proteinExistence type="predicted"/>
<reference evidence="2 3" key="1">
    <citation type="journal article" date="2024" name="G3 (Bethesda)">
        <title>Genome assembly of Hibiscus sabdariffa L. provides insights into metabolisms of medicinal natural products.</title>
        <authorList>
            <person name="Kim T."/>
        </authorList>
    </citation>
    <scope>NUCLEOTIDE SEQUENCE [LARGE SCALE GENOMIC DNA]</scope>
    <source>
        <strain evidence="2">TK-2024</strain>
        <tissue evidence="2">Old leaves</tissue>
    </source>
</reference>
<dbReference type="PANTHER" id="PTHR32002">
    <property type="entry name" value="PROTEIN NLP8"/>
    <property type="match status" value="1"/>
</dbReference>
<accession>A0ABR2D0T8</accession>
<name>A0ABR2D0T8_9ROSI</name>
<dbReference type="Pfam" id="PF22922">
    <property type="entry name" value="GAF_NLP"/>
    <property type="match status" value="1"/>
</dbReference>